<dbReference type="PROSITE" id="PS00737">
    <property type="entry name" value="THIOLASE_2"/>
    <property type="match status" value="1"/>
</dbReference>
<organism evidence="10 11">
    <name type="scientific">Archaeoglobus fulgidus DSM 8774</name>
    <dbReference type="NCBI Taxonomy" id="1344584"/>
    <lineage>
        <taxon>Archaea</taxon>
        <taxon>Methanobacteriati</taxon>
        <taxon>Methanobacteriota</taxon>
        <taxon>Archaeoglobi</taxon>
        <taxon>Archaeoglobales</taxon>
        <taxon>Archaeoglobaceae</taxon>
        <taxon>Archaeoglobus</taxon>
    </lineage>
</organism>
<dbReference type="SUPFAM" id="SSF53901">
    <property type="entry name" value="Thiolase-like"/>
    <property type="match status" value="2"/>
</dbReference>
<dbReference type="InterPro" id="IPR055140">
    <property type="entry name" value="Thiolase_C_2"/>
</dbReference>
<evidence type="ECO:0000256" key="4">
    <source>
        <dbReference type="ARBA" id="ARBA00023055"/>
    </source>
</evidence>
<feature type="domain" description="Thiolase C-terminal" evidence="9">
    <location>
        <begin position="247"/>
        <end position="386"/>
    </location>
</feature>
<dbReference type="GO" id="GO:0006869">
    <property type="term" value="P:lipid transport"/>
    <property type="evidence" value="ECO:0007669"/>
    <property type="project" value="UniProtKB-KW"/>
</dbReference>
<proteinExistence type="predicted"/>
<dbReference type="NCBIfam" id="NF004720">
    <property type="entry name" value="PRK06064.1"/>
    <property type="match status" value="1"/>
</dbReference>
<reference evidence="10 11" key="1">
    <citation type="submission" date="2013-07" db="EMBL/GenBank/DDBJ databases">
        <title>Genome of Archaeoglobus fulgidus.</title>
        <authorList>
            <person name="Fiebig A."/>
            <person name="Birkeland N.-K."/>
        </authorList>
    </citation>
    <scope>NUCLEOTIDE SEQUENCE [LARGE SCALE GENOMIC DNA]</scope>
    <source>
        <strain evidence="10 11">DSM 8774</strain>
    </source>
</reference>
<dbReference type="KEGG" id="afg:AFULGI_00000160"/>
<dbReference type="EC" id="2.3.1.176" evidence="1"/>
<dbReference type="EMBL" id="CP006577">
    <property type="protein sequence ID" value="AIG96862.1"/>
    <property type="molecule type" value="Genomic_DNA"/>
</dbReference>
<dbReference type="Gene3D" id="3.40.47.10">
    <property type="match status" value="1"/>
</dbReference>
<evidence type="ECO:0000256" key="1">
    <source>
        <dbReference type="ARBA" id="ARBA00012352"/>
    </source>
</evidence>
<keyword evidence="3 10" id="KW-0808">Transferase</keyword>
<dbReference type="PANTHER" id="PTHR42870:SF6">
    <property type="entry name" value="ACETYL-COA C-ACYLTRANSFERASE"/>
    <property type="match status" value="1"/>
</dbReference>
<dbReference type="InterPro" id="IPR016039">
    <property type="entry name" value="Thiolase-like"/>
</dbReference>
<dbReference type="CDD" id="cd00829">
    <property type="entry name" value="SCP-x_thiolase"/>
    <property type="match status" value="1"/>
</dbReference>
<evidence type="ECO:0000256" key="7">
    <source>
        <dbReference type="ARBA" id="ARBA00032316"/>
    </source>
</evidence>
<feature type="domain" description="Thiolase N-terminal" evidence="8">
    <location>
        <begin position="4"/>
        <end position="225"/>
    </location>
</feature>
<dbReference type="Pfam" id="PF00108">
    <property type="entry name" value="Thiolase_N"/>
    <property type="match status" value="1"/>
</dbReference>
<keyword evidence="5" id="KW-0446">Lipid-binding</keyword>
<name>A0A075WBG3_ARCFL</name>
<dbReference type="GO" id="GO:0008289">
    <property type="term" value="F:lipid binding"/>
    <property type="evidence" value="ECO:0007669"/>
    <property type="project" value="UniProtKB-KW"/>
</dbReference>
<dbReference type="HOGENOM" id="CLU_035425_4_0_2"/>
<dbReference type="AlphaFoldDB" id="A0A075WBG3"/>
<keyword evidence="6" id="KW-0414">Isoprene biosynthesis</keyword>
<dbReference type="PIRSF" id="PIRSF000429">
    <property type="entry name" value="Ac-CoA_Ac_transf"/>
    <property type="match status" value="1"/>
</dbReference>
<evidence type="ECO:0000313" key="11">
    <source>
        <dbReference type="Proteomes" id="UP000028501"/>
    </source>
</evidence>
<keyword evidence="4" id="KW-0445">Lipid transport</keyword>
<keyword evidence="10" id="KW-0012">Acyltransferase</keyword>
<evidence type="ECO:0000256" key="3">
    <source>
        <dbReference type="ARBA" id="ARBA00022679"/>
    </source>
</evidence>
<accession>A0A075WBG3</accession>
<dbReference type="Proteomes" id="UP000028501">
    <property type="component" value="Chromosome"/>
</dbReference>
<dbReference type="PANTHER" id="PTHR42870">
    <property type="entry name" value="ACETYL-COA C-ACETYLTRANSFERASE"/>
    <property type="match status" value="1"/>
</dbReference>
<keyword evidence="2" id="KW-0813">Transport</keyword>
<evidence type="ECO:0000259" key="9">
    <source>
        <dbReference type="Pfam" id="PF22691"/>
    </source>
</evidence>
<dbReference type="InterPro" id="IPR002155">
    <property type="entry name" value="Thiolase"/>
</dbReference>
<dbReference type="GO" id="GO:0016747">
    <property type="term" value="F:acyltransferase activity, transferring groups other than amino-acyl groups"/>
    <property type="evidence" value="ECO:0007669"/>
    <property type="project" value="InterPro"/>
</dbReference>
<evidence type="ECO:0000313" key="10">
    <source>
        <dbReference type="EMBL" id="AIG96862.1"/>
    </source>
</evidence>
<evidence type="ECO:0000256" key="5">
    <source>
        <dbReference type="ARBA" id="ARBA00023121"/>
    </source>
</evidence>
<dbReference type="GO" id="GO:0008299">
    <property type="term" value="P:isoprenoid biosynthetic process"/>
    <property type="evidence" value="ECO:0007669"/>
    <property type="project" value="UniProtKB-KW"/>
</dbReference>
<evidence type="ECO:0000256" key="2">
    <source>
        <dbReference type="ARBA" id="ARBA00022448"/>
    </source>
</evidence>
<evidence type="ECO:0000259" key="8">
    <source>
        <dbReference type="Pfam" id="PF00108"/>
    </source>
</evidence>
<protein>
    <recommendedName>
        <fullName evidence="1">propanoyl-CoA C-acyltransferase</fullName>
        <ecNumber evidence="1">2.3.1.176</ecNumber>
    </recommendedName>
    <alternativeName>
        <fullName evidence="7">Propanoyl-CoA C-acyltransferase</fullName>
    </alternativeName>
</protein>
<evidence type="ECO:0000256" key="6">
    <source>
        <dbReference type="ARBA" id="ARBA00023229"/>
    </source>
</evidence>
<dbReference type="InterPro" id="IPR020613">
    <property type="entry name" value="Thiolase_CS"/>
</dbReference>
<gene>
    <name evidence="10" type="ORF">AFULGI_00000160</name>
</gene>
<dbReference type="InterPro" id="IPR020616">
    <property type="entry name" value="Thiolase_N"/>
</dbReference>
<dbReference type="Pfam" id="PF22691">
    <property type="entry name" value="Thiolase_C_1"/>
    <property type="match status" value="1"/>
</dbReference>
<sequence>MRNVAIVGAGITNFGRREASWKDLVVEAGKALFDDVPNLDKKDVDSFFIGAAQPERWTYQTHVAPLAAELLGIKPRRVVARTESACASGQIAIRYAWLAVASGLSDVAVVVGVEKMNTKFMNLSQTSMMNVGNREFDTAMGLTAPPYFAMVAQRHMHLYGTTEDQMALVREKAGEYASANPYAQFQKKISKEDVLNSRMVAPPLKLLDCSGITDGAAALLITTEEKARKFTDTPVWILGGIQRTMANSINEMGEMSDWLSLRYLAKDVYDLFNITPDDIDVAEVHDCFTISEIMEYEELGFCKKGEGGKFIEEGQSYIGGKVAVNPSGGLLANGHPLGATGVRQAWEMVMQFRGEVPDKRYVSGAELGLAHNLSGMAQFHHIMLYSLNRPREVKFGR</sequence>